<protein>
    <submittedName>
        <fullName evidence="1">Uncharacterized protein</fullName>
    </submittedName>
</protein>
<proteinExistence type="predicted"/>
<reference evidence="2" key="1">
    <citation type="journal article" date="2022" name="Mol. Ecol. Resour.">
        <title>The genomes of chicory, endive, great burdock and yacon provide insights into Asteraceae palaeo-polyploidization history and plant inulin production.</title>
        <authorList>
            <person name="Fan W."/>
            <person name="Wang S."/>
            <person name="Wang H."/>
            <person name="Wang A."/>
            <person name="Jiang F."/>
            <person name="Liu H."/>
            <person name="Zhao H."/>
            <person name="Xu D."/>
            <person name="Zhang Y."/>
        </authorList>
    </citation>
    <scope>NUCLEOTIDE SEQUENCE [LARGE SCALE GENOMIC DNA]</scope>
    <source>
        <strain evidence="2">cv. Yunnan</strain>
    </source>
</reference>
<sequence>MLLTVMKNLLSVRTKVRFVWEIGYNLAACALCSRVKTTSFYFYIHLIMKISVNFCSMWCFSYPSATEAKMVWRRF</sequence>
<dbReference type="Proteomes" id="UP001056120">
    <property type="component" value="Linkage Group LG23"/>
</dbReference>
<reference evidence="1 2" key="2">
    <citation type="journal article" date="2022" name="Mol. Ecol. Resour.">
        <title>The genomes of chicory, endive, great burdock and yacon provide insights into Asteraceae paleo-polyploidization history and plant inulin production.</title>
        <authorList>
            <person name="Fan W."/>
            <person name="Wang S."/>
            <person name="Wang H."/>
            <person name="Wang A."/>
            <person name="Jiang F."/>
            <person name="Liu H."/>
            <person name="Zhao H."/>
            <person name="Xu D."/>
            <person name="Zhang Y."/>
        </authorList>
    </citation>
    <scope>NUCLEOTIDE SEQUENCE [LARGE SCALE GENOMIC DNA]</scope>
    <source>
        <strain evidence="2">cv. Yunnan</strain>
        <tissue evidence="1">Leaves</tissue>
    </source>
</reference>
<gene>
    <name evidence="1" type="ORF">L1987_69473</name>
</gene>
<dbReference type="EMBL" id="CM042040">
    <property type="protein sequence ID" value="KAI3717696.1"/>
    <property type="molecule type" value="Genomic_DNA"/>
</dbReference>
<accession>A0ACB9B650</accession>
<name>A0ACB9B650_9ASTR</name>
<evidence type="ECO:0000313" key="2">
    <source>
        <dbReference type="Proteomes" id="UP001056120"/>
    </source>
</evidence>
<organism evidence="1 2">
    <name type="scientific">Smallanthus sonchifolius</name>
    <dbReference type="NCBI Taxonomy" id="185202"/>
    <lineage>
        <taxon>Eukaryota</taxon>
        <taxon>Viridiplantae</taxon>
        <taxon>Streptophyta</taxon>
        <taxon>Embryophyta</taxon>
        <taxon>Tracheophyta</taxon>
        <taxon>Spermatophyta</taxon>
        <taxon>Magnoliopsida</taxon>
        <taxon>eudicotyledons</taxon>
        <taxon>Gunneridae</taxon>
        <taxon>Pentapetalae</taxon>
        <taxon>asterids</taxon>
        <taxon>campanulids</taxon>
        <taxon>Asterales</taxon>
        <taxon>Asteraceae</taxon>
        <taxon>Asteroideae</taxon>
        <taxon>Heliantheae alliance</taxon>
        <taxon>Millerieae</taxon>
        <taxon>Smallanthus</taxon>
    </lineage>
</organism>
<keyword evidence="2" id="KW-1185">Reference proteome</keyword>
<comment type="caution">
    <text evidence="1">The sequence shown here is derived from an EMBL/GenBank/DDBJ whole genome shotgun (WGS) entry which is preliminary data.</text>
</comment>
<evidence type="ECO:0000313" key="1">
    <source>
        <dbReference type="EMBL" id="KAI3717696.1"/>
    </source>
</evidence>